<name>A0A6G4QTC0_9CAUL</name>
<dbReference type="RefSeq" id="WP_165256614.1">
    <property type="nucleotide sequence ID" value="NZ_JAAKGT010000002.1"/>
</dbReference>
<proteinExistence type="predicted"/>
<accession>A0A6G4QTC0</accession>
<dbReference type="AlphaFoldDB" id="A0A6G4QTC0"/>
<organism evidence="2">
    <name type="scientific">Caulobacter sp. 602-2</name>
    <dbReference type="NCBI Taxonomy" id="2710887"/>
    <lineage>
        <taxon>Bacteria</taxon>
        <taxon>Pseudomonadati</taxon>
        <taxon>Pseudomonadota</taxon>
        <taxon>Alphaproteobacteria</taxon>
        <taxon>Caulobacterales</taxon>
        <taxon>Caulobacteraceae</taxon>
        <taxon>Caulobacter</taxon>
    </lineage>
</organism>
<feature type="region of interest" description="Disordered" evidence="1">
    <location>
        <begin position="85"/>
        <end position="110"/>
    </location>
</feature>
<sequence length="110" mass="12619">MPKSKPPRRRLRRTAHSPKIEAAYRGMIAACDQNIALIQRTISDVERVAHDAPPEEVQSFRQEMEEGVRCWTSIRNMHLDYLSRPPRTQLARHRAGPEEGRDHQAGALGR</sequence>
<comment type="caution">
    <text evidence="2">The sequence shown here is derived from an EMBL/GenBank/DDBJ whole genome shotgun (WGS) entry which is preliminary data.</text>
</comment>
<dbReference type="EMBL" id="JAAKGT010000002">
    <property type="protein sequence ID" value="NGM48896.1"/>
    <property type="molecule type" value="Genomic_DNA"/>
</dbReference>
<evidence type="ECO:0000313" key="2">
    <source>
        <dbReference type="EMBL" id="NGM48896.1"/>
    </source>
</evidence>
<gene>
    <name evidence="2" type="ORF">G5B46_04690</name>
</gene>
<reference evidence="2" key="1">
    <citation type="submission" date="2020-02" db="EMBL/GenBank/DDBJ databases">
        <authorList>
            <person name="Gao J."/>
            <person name="Sun J."/>
        </authorList>
    </citation>
    <scope>NUCLEOTIDE SEQUENCE</scope>
    <source>
        <strain evidence="2">602-2</strain>
    </source>
</reference>
<evidence type="ECO:0000256" key="1">
    <source>
        <dbReference type="SAM" id="MobiDB-lite"/>
    </source>
</evidence>
<protein>
    <submittedName>
        <fullName evidence="2">Uncharacterized protein</fullName>
    </submittedName>
</protein>
<feature type="compositionally biased region" description="Basic and acidic residues" evidence="1">
    <location>
        <begin position="95"/>
        <end position="104"/>
    </location>
</feature>